<accession>A0A0V1KKQ2</accession>
<dbReference type="Proteomes" id="UP000054721">
    <property type="component" value="Unassembled WGS sequence"/>
</dbReference>
<keyword evidence="3" id="KW-1185">Reference proteome</keyword>
<protein>
    <submittedName>
        <fullName evidence="2">Uncharacterized protein</fullName>
    </submittedName>
</protein>
<organism evidence="2 3">
    <name type="scientific">Trichinella nativa</name>
    <dbReference type="NCBI Taxonomy" id="6335"/>
    <lineage>
        <taxon>Eukaryota</taxon>
        <taxon>Metazoa</taxon>
        <taxon>Ecdysozoa</taxon>
        <taxon>Nematoda</taxon>
        <taxon>Enoplea</taxon>
        <taxon>Dorylaimia</taxon>
        <taxon>Trichinellida</taxon>
        <taxon>Trichinellidae</taxon>
        <taxon>Trichinella</taxon>
    </lineage>
</organism>
<reference evidence="2 3" key="1">
    <citation type="submission" date="2015-05" db="EMBL/GenBank/DDBJ databases">
        <title>Evolution of Trichinella species and genotypes.</title>
        <authorList>
            <person name="Korhonen P.K."/>
            <person name="Edoardo P."/>
            <person name="Giuseppe L.R."/>
            <person name="Gasser R.B."/>
        </authorList>
    </citation>
    <scope>NUCLEOTIDE SEQUENCE [LARGE SCALE GENOMIC DNA]</scope>
    <source>
        <strain evidence="2">ISS10</strain>
    </source>
</reference>
<dbReference type="AlphaFoldDB" id="A0A0V1KKQ2"/>
<evidence type="ECO:0000256" key="1">
    <source>
        <dbReference type="SAM" id="MobiDB-lite"/>
    </source>
</evidence>
<proteinExistence type="predicted"/>
<comment type="caution">
    <text evidence="2">The sequence shown here is derived from an EMBL/GenBank/DDBJ whole genome shotgun (WGS) entry which is preliminary data.</text>
</comment>
<evidence type="ECO:0000313" key="2">
    <source>
        <dbReference type="EMBL" id="KRZ47828.1"/>
    </source>
</evidence>
<dbReference type="EMBL" id="JYDW01000552">
    <property type="protein sequence ID" value="KRZ47828.1"/>
    <property type="molecule type" value="Genomic_DNA"/>
</dbReference>
<name>A0A0V1KKQ2_9BILA</name>
<dbReference type="STRING" id="6335.A0A0V1KKQ2"/>
<evidence type="ECO:0000313" key="3">
    <source>
        <dbReference type="Proteomes" id="UP000054721"/>
    </source>
</evidence>
<gene>
    <name evidence="2" type="ORF">T02_11045</name>
</gene>
<dbReference type="OrthoDB" id="7444419at2759"/>
<sequence>MKVDALVNERLSRSKNETRRPLSGRLYGYMQKTRRAGRAKIRQLEYALPERHVKPEARDRRGSSKPEASGKLLELKLPVFVGKLLEFLASDVHRGDAEFWRKLPACRRIAEDALWTHGCHRSGTCSLVRKILEASGVIGENSPEGNVGTIPPVNERPLTFVGNNAQEELALTTAHFLIDRSLVIFLDWRDGGARTSQHSRWGKKPSSRWRMFRTEQLRYCSPEPAEPNFRLTKSLRCLTTHGKVPACTAERMGPRGVIRVWQRGRPAEVPVFCSAAGGQAESQRLGGGEHSNYVVASCLFDSGSEGSQRHCRPRAATGKGRLPAVTRRRVWPSSVKTPRENIGYPAGLRKDPETCRRPTELVAIGRYPAAVPAERRNDHDHYFKFARGYVRRGQTGGPVAVETLFIWVVCGRTSPLPTGKLASPLTKIEDSADATLRKFWEIEALGFTPEEDVSAMDEEALKKFEETLTFEARHRLMAVERRLKRHRQLNTAYTSAIRQYLENGGSNRHPNIACRNGLCMYLLHHAVNQGGGDGRKCRILFNSSSRC</sequence>
<feature type="region of interest" description="Disordered" evidence="1">
    <location>
        <begin position="1"/>
        <end position="22"/>
    </location>
</feature>
<feature type="compositionally biased region" description="Basic and acidic residues" evidence="1">
    <location>
        <begin position="10"/>
        <end position="20"/>
    </location>
</feature>